<name>A0AAF0ETV8_9BASI</name>
<evidence type="ECO:0000256" key="6">
    <source>
        <dbReference type="ARBA" id="ARBA00022692"/>
    </source>
</evidence>
<proteinExistence type="inferred from homology"/>
<dbReference type="InterPro" id="IPR017938">
    <property type="entry name" value="Riboflavin_synthase-like_b-brl"/>
</dbReference>
<dbReference type="SFLD" id="SFLDG01168">
    <property type="entry name" value="Ferric_reductase_subgroup_(FRE"/>
    <property type="match status" value="1"/>
</dbReference>
<evidence type="ECO:0000256" key="11">
    <source>
        <dbReference type="ARBA" id="ARBA00023136"/>
    </source>
</evidence>
<dbReference type="GO" id="GO:0006826">
    <property type="term" value="P:iron ion transport"/>
    <property type="evidence" value="ECO:0007669"/>
    <property type="project" value="TreeGrafter"/>
</dbReference>
<feature type="transmembrane region" description="Helical" evidence="14">
    <location>
        <begin position="204"/>
        <end position="227"/>
    </location>
</feature>
<dbReference type="SUPFAM" id="SSF63380">
    <property type="entry name" value="Riboflavin synthase domain-like"/>
    <property type="match status" value="1"/>
</dbReference>
<dbReference type="GO" id="GO:0015677">
    <property type="term" value="P:copper ion import"/>
    <property type="evidence" value="ECO:0007669"/>
    <property type="project" value="TreeGrafter"/>
</dbReference>
<dbReference type="Gene3D" id="3.40.50.80">
    <property type="entry name" value="Nucleotide-binding domain of ferredoxin-NADP reductase (FNR) module"/>
    <property type="match status" value="1"/>
</dbReference>
<evidence type="ECO:0000256" key="8">
    <source>
        <dbReference type="ARBA" id="ARBA00022989"/>
    </source>
</evidence>
<evidence type="ECO:0000313" key="17">
    <source>
        <dbReference type="Proteomes" id="UP001213623"/>
    </source>
</evidence>
<sequence length="565" mass="64504">MWLSWVPGWTMVIAVCRMFGYRRFKVFGFWLVQCNYIIIIGAVYIGTLVWCISIWPYYRSNLELSPPLALRSGMMSAAMYPFMFAMALKFNPISLLTGISHAHLQIYHQATCFLAFIFAVIHTAVFVNAPLREGGMKALKEIWFESFTTYWSGTVAIFFMLWICLSSLGVFRKMSYEFFVVQHIVFAALFLAFSFVHFEDLLRSNIWLWVTLGVWLFSIVSRSLMVLMSSNFFCGPRAKVRVLTRVSKTGNLDEEKPAEYLRLSFVTNLRWHAGQHVYVRFPGVYPWQAHPFTCMSIPSASPHLPNELVLLARVHNGITRQLYNKTAAQGTETSIKKEYAPKLEESKSADSPSDGLSSVIDHNPEKHIMEDAGIAIDQNTREITAYLDGPYSHNYSLGMYEHSVLVAVGSGITFCLPQVTELLRRSVHDDSIVTTNVCFIWMVQSYDMIRWVKPEMQQLYELVQRSKISVQMHVYCYRETVPYEEYLHDFLQVHHGQRVDVAAAVEQEVQAAMERKSRSMCVLSCAPKPIVALVGNKVSAVNAHLAMGKLGSLKDVRFVTVLFDL</sequence>
<dbReference type="Pfam" id="PF01794">
    <property type="entry name" value="Ferric_reduct"/>
    <property type="match status" value="1"/>
</dbReference>
<comment type="catalytic activity">
    <reaction evidence="12">
        <text>2 a Fe(II)-siderophore + NADP(+) + H(+) = 2 a Fe(III)-siderophore + NADPH</text>
        <dbReference type="Rhea" id="RHEA:28795"/>
        <dbReference type="Rhea" id="RHEA-COMP:11342"/>
        <dbReference type="Rhea" id="RHEA-COMP:11344"/>
        <dbReference type="ChEBI" id="CHEBI:15378"/>
        <dbReference type="ChEBI" id="CHEBI:29033"/>
        <dbReference type="ChEBI" id="CHEBI:29034"/>
        <dbReference type="ChEBI" id="CHEBI:57783"/>
        <dbReference type="ChEBI" id="CHEBI:58349"/>
        <dbReference type="EC" id="1.16.1.9"/>
    </reaction>
</comment>
<feature type="transmembrane region" description="Helical" evidence="14">
    <location>
        <begin position="36"/>
        <end position="58"/>
    </location>
</feature>
<dbReference type="AlphaFoldDB" id="A0AAF0ETV8"/>
<dbReference type="GO" id="GO:0052851">
    <property type="term" value="F:ferric-chelate reductase (NADPH) activity"/>
    <property type="evidence" value="ECO:0007669"/>
    <property type="project" value="UniProtKB-EC"/>
</dbReference>
<dbReference type="EMBL" id="CP119898">
    <property type="protein sequence ID" value="WFD28711.1"/>
    <property type="molecule type" value="Genomic_DNA"/>
</dbReference>
<keyword evidence="17" id="KW-1185">Reference proteome</keyword>
<evidence type="ECO:0000256" key="9">
    <source>
        <dbReference type="ARBA" id="ARBA00023002"/>
    </source>
</evidence>
<dbReference type="SFLD" id="SFLDS00052">
    <property type="entry name" value="Ferric_Reductase_Domain"/>
    <property type="match status" value="1"/>
</dbReference>
<evidence type="ECO:0000256" key="4">
    <source>
        <dbReference type="ARBA" id="ARBA00022448"/>
    </source>
</evidence>
<dbReference type="InterPro" id="IPR017927">
    <property type="entry name" value="FAD-bd_FR_type"/>
</dbReference>
<dbReference type="InterPro" id="IPR039261">
    <property type="entry name" value="FNR_nucleotide-bd"/>
</dbReference>
<evidence type="ECO:0000256" key="5">
    <source>
        <dbReference type="ARBA" id="ARBA00022475"/>
    </source>
</evidence>
<evidence type="ECO:0000256" key="13">
    <source>
        <dbReference type="SAM" id="MobiDB-lite"/>
    </source>
</evidence>
<dbReference type="EC" id="1.16.1.9" evidence="3"/>
<keyword evidence="8 14" id="KW-1133">Transmembrane helix</keyword>
<keyword evidence="7" id="KW-0249">Electron transport</keyword>
<accession>A0AAF0ETV8</accession>
<gene>
    <name evidence="16" type="ORF">MNAN1_003724</name>
</gene>
<dbReference type="InterPro" id="IPR013121">
    <property type="entry name" value="Fe_red_NAD-bd_6"/>
</dbReference>
<keyword evidence="9" id="KW-0560">Oxidoreductase</keyword>
<dbReference type="GO" id="GO:0005886">
    <property type="term" value="C:plasma membrane"/>
    <property type="evidence" value="ECO:0007669"/>
    <property type="project" value="UniProtKB-SubCell"/>
</dbReference>
<dbReference type="Pfam" id="PF08030">
    <property type="entry name" value="NAD_binding_6"/>
    <property type="match status" value="1"/>
</dbReference>
<feature type="transmembrane region" description="Helical" evidence="14">
    <location>
        <begin position="111"/>
        <end position="129"/>
    </location>
</feature>
<evidence type="ECO:0000256" key="3">
    <source>
        <dbReference type="ARBA" id="ARBA00012668"/>
    </source>
</evidence>
<dbReference type="CDD" id="cd06186">
    <property type="entry name" value="NOX_Duox_like_FAD_NADP"/>
    <property type="match status" value="1"/>
</dbReference>
<evidence type="ECO:0000256" key="10">
    <source>
        <dbReference type="ARBA" id="ARBA00023065"/>
    </source>
</evidence>
<keyword evidence="5" id="KW-1003">Cell membrane</keyword>
<keyword evidence="10" id="KW-0406">Ion transport</keyword>
<organism evidence="16 17">
    <name type="scientific">Malassezia nana</name>
    <dbReference type="NCBI Taxonomy" id="180528"/>
    <lineage>
        <taxon>Eukaryota</taxon>
        <taxon>Fungi</taxon>
        <taxon>Dikarya</taxon>
        <taxon>Basidiomycota</taxon>
        <taxon>Ustilaginomycotina</taxon>
        <taxon>Malasseziomycetes</taxon>
        <taxon>Malasseziales</taxon>
        <taxon>Malasseziaceae</taxon>
        <taxon>Malassezia</taxon>
    </lineage>
</organism>
<dbReference type="GO" id="GO:0006879">
    <property type="term" value="P:intracellular iron ion homeostasis"/>
    <property type="evidence" value="ECO:0007669"/>
    <property type="project" value="TreeGrafter"/>
</dbReference>
<dbReference type="PANTHER" id="PTHR32361:SF23">
    <property type="entry name" value="FERRIC-CHELATE REDUCTASE"/>
    <property type="match status" value="1"/>
</dbReference>
<feature type="region of interest" description="Disordered" evidence="13">
    <location>
        <begin position="334"/>
        <end position="361"/>
    </location>
</feature>
<feature type="transmembrane region" description="Helical" evidence="14">
    <location>
        <begin position="178"/>
        <end position="198"/>
    </location>
</feature>
<feature type="transmembrane region" description="Helical" evidence="14">
    <location>
        <begin position="149"/>
        <end position="171"/>
    </location>
</feature>
<evidence type="ECO:0000256" key="12">
    <source>
        <dbReference type="ARBA" id="ARBA00048483"/>
    </source>
</evidence>
<feature type="domain" description="FAD-binding FR-type" evidence="15">
    <location>
        <begin position="235"/>
        <end position="348"/>
    </location>
</feature>
<comment type="similarity">
    <text evidence="2">Belongs to the ferric reductase (FRE) family.</text>
</comment>
<feature type="transmembrane region" description="Helical" evidence="14">
    <location>
        <begin position="6"/>
        <end position="24"/>
    </location>
</feature>
<dbReference type="Proteomes" id="UP001213623">
    <property type="component" value="Chromosome 7"/>
</dbReference>
<protein>
    <recommendedName>
        <fullName evidence="3">ferric-chelate reductase (NADPH)</fullName>
        <ecNumber evidence="3">1.16.1.9</ecNumber>
    </recommendedName>
</protein>
<evidence type="ECO:0000256" key="7">
    <source>
        <dbReference type="ARBA" id="ARBA00022982"/>
    </source>
</evidence>
<evidence type="ECO:0000256" key="14">
    <source>
        <dbReference type="SAM" id="Phobius"/>
    </source>
</evidence>
<evidence type="ECO:0000256" key="1">
    <source>
        <dbReference type="ARBA" id="ARBA00004651"/>
    </source>
</evidence>
<dbReference type="InterPro" id="IPR013112">
    <property type="entry name" value="FAD-bd_8"/>
</dbReference>
<keyword evidence="11 14" id="KW-0472">Membrane</keyword>
<dbReference type="SUPFAM" id="SSF52343">
    <property type="entry name" value="Ferredoxin reductase-like, C-terminal NADP-linked domain"/>
    <property type="match status" value="1"/>
</dbReference>
<evidence type="ECO:0000313" key="16">
    <source>
        <dbReference type="EMBL" id="WFD28711.1"/>
    </source>
</evidence>
<comment type="subcellular location">
    <subcellularLocation>
        <location evidence="1">Cell membrane</location>
        <topology evidence="1">Multi-pass membrane protein</topology>
    </subcellularLocation>
</comment>
<keyword evidence="6 14" id="KW-0812">Transmembrane</keyword>
<dbReference type="InterPro" id="IPR051410">
    <property type="entry name" value="Ferric/Cupric_Reductase"/>
</dbReference>
<dbReference type="PROSITE" id="PS51384">
    <property type="entry name" value="FAD_FR"/>
    <property type="match status" value="1"/>
</dbReference>
<dbReference type="InterPro" id="IPR013130">
    <property type="entry name" value="Fe3_Rdtase_TM_dom"/>
</dbReference>
<dbReference type="PANTHER" id="PTHR32361">
    <property type="entry name" value="FERRIC/CUPRIC REDUCTASE TRANSMEMBRANE COMPONENT"/>
    <property type="match status" value="1"/>
</dbReference>
<feature type="compositionally biased region" description="Basic and acidic residues" evidence="13">
    <location>
        <begin position="334"/>
        <end position="348"/>
    </location>
</feature>
<reference evidence="16" key="1">
    <citation type="submission" date="2023-03" db="EMBL/GenBank/DDBJ databases">
        <title>Mating type loci evolution in Malassezia.</title>
        <authorList>
            <person name="Coelho M.A."/>
        </authorList>
    </citation>
    <scope>NUCLEOTIDE SEQUENCE</scope>
    <source>
        <strain evidence="16">CBS 9557</strain>
    </source>
</reference>
<evidence type="ECO:0000259" key="15">
    <source>
        <dbReference type="PROSITE" id="PS51384"/>
    </source>
</evidence>
<evidence type="ECO:0000256" key="2">
    <source>
        <dbReference type="ARBA" id="ARBA00006278"/>
    </source>
</evidence>
<keyword evidence="4" id="KW-0813">Transport</keyword>
<dbReference type="Pfam" id="PF08022">
    <property type="entry name" value="FAD_binding_8"/>
    <property type="match status" value="1"/>
</dbReference>